<evidence type="ECO:0000313" key="1">
    <source>
        <dbReference type="EMBL" id="PEH45168.1"/>
    </source>
</evidence>
<accession>A0AB36S8W5</accession>
<proteinExistence type="predicted"/>
<organism evidence="1 2">
    <name type="scientific">Enterococcus durans</name>
    <dbReference type="NCBI Taxonomy" id="53345"/>
    <lineage>
        <taxon>Bacteria</taxon>
        <taxon>Bacillati</taxon>
        <taxon>Bacillota</taxon>
        <taxon>Bacilli</taxon>
        <taxon>Lactobacillales</taxon>
        <taxon>Enterococcaceae</taxon>
        <taxon>Enterococcus</taxon>
    </lineage>
</organism>
<dbReference type="EMBL" id="PDEB01000004">
    <property type="protein sequence ID" value="PEH45168.1"/>
    <property type="molecule type" value="Genomic_DNA"/>
</dbReference>
<evidence type="ECO:0000313" key="2">
    <source>
        <dbReference type="Proteomes" id="UP000220669"/>
    </source>
</evidence>
<gene>
    <name evidence="1" type="ORF">CRM96_09155</name>
</gene>
<protein>
    <submittedName>
        <fullName evidence="1">Uncharacterized protein</fullName>
    </submittedName>
</protein>
<comment type="caution">
    <text evidence="1">The sequence shown here is derived from an EMBL/GenBank/DDBJ whole genome shotgun (WGS) entry which is preliminary data.</text>
</comment>
<sequence>MKVYTKKDYDYRQTVLENIKNVEPLFQTDKVIEFNQPFSYKGRNYMSCMHDPENDILIVESFELKEIPEYDYQYSDEIMCPYCGDLQCDSWESDETGKEQCDICGGTFEYSREVTVSYCSTKLEYPQITLIE</sequence>
<name>A0AB36S8W5_9ENTE</name>
<reference evidence="1 2" key="1">
    <citation type="submission" date="2017-09" db="EMBL/GenBank/DDBJ databases">
        <title>FDA dAtabase for Regulatory Grade micrObial Sequences (FDA-ARGOS): Supporting development and validation of Infectious Disease Dx tests.</title>
        <authorList>
            <person name="Minogue T."/>
            <person name="Wolcott M."/>
            <person name="Wasieloski L."/>
            <person name="Aguilar W."/>
            <person name="Moore D."/>
            <person name="Tallon L.J."/>
            <person name="Sadzewicz L."/>
            <person name="Ott S."/>
            <person name="Zhao X."/>
            <person name="Nagaraj S."/>
            <person name="Vavikolanu K."/>
            <person name="Aluvathingal J."/>
            <person name="Nadendla S."/>
            <person name="Sichtig H."/>
        </authorList>
    </citation>
    <scope>NUCLEOTIDE SEQUENCE [LARGE SCALE GENOMIC DNA]</scope>
    <source>
        <strain evidence="1 2">FDAARGOS_396</strain>
    </source>
</reference>
<dbReference type="Proteomes" id="UP000220669">
    <property type="component" value="Unassembled WGS sequence"/>
</dbReference>
<dbReference type="AlphaFoldDB" id="A0AB36S8W5"/>
<dbReference type="RefSeq" id="WP_016177551.1">
    <property type="nucleotide sequence ID" value="NZ_PDEB01000004.1"/>
</dbReference>